<evidence type="ECO:0000256" key="8">
    <source>
        <dbReference type="RuleBase" id="RU000461"/>
    </source>
</evidence>
<evidence type="ECO:0000256" key="7">
    <source>
        <dbReference type="PIRSR" id="PIRSR602403-1"/>
    </source>
</evidence>
<keyword evidence="3 7" id="KW-0349">Heme</keyword>
<dbReference type="InterPro" id="IPR017972">
    <property type="entry name" value="Cyt_P450_CS"/>
</dbReference>
<dbReference type="GO" id="GO:0020037">
    <property type="term" value="F:heme binding"/>
    <property type="evidence" value="ECO:0007669"/>
    <property type="project" value="InterPro"/>
</dbReference>
<reference evidence="9" key="2">
    <citation type="submission" date="2023-05" db="EMBL/GenBank/DDBJ databases">
        <authorList>
            <consortium name="Lawrence Berkeley National Laboratory"/>
            <person name="Steindorff A."/>
            <person name="Hensen N."/>
            <person name="Bonometti L."/>
            <person name="Westerberg I."/>
            <person name="Brannstrom I.O."/>
            <person name="Guillou S."/>
            <person name="Cros-Aarteil S."/>
            <person name="Calhoun S."/>
            <person name="Haridas S."/>
            <person name="Kuo A."/>
            <person name="Mondo S."/>
            <person name="Pangilinan J."/>
            <person name="Riley R."/>
            <person name="Labutti K."/>
            <person name="Andreopoulos B."/>
            <person name="Lipzen A."/>
            <person name="Chen C."/>
            <person name="Yanf M."/>
            <person name="Daum C."/>
            <person name="Ng V."/>
            <person name="Clum A."/>
            <person name="Ohm R."/>
            <person name="Martin F."/>
            <person name="Silar P."/>
            <person name="Natvig D."/>
            <person name="Lalanne C."/>
            <person name="Gautier V."/>
            <person name="Ament-Velasquez S.L."/>
            <person name="Kruys A."/>
            <person name="Hutchinson M.I."/>
            <person name="Powell A.J."/>
            <person name="Barry K."/>
            <person name="Miller A.N."/>
            <person name="Grigoriev I.V."/>
            <person name="Debuchy R."/>
            <person name="Gladieux P."/>
            <person name="Thoren M.H."/>
            <person name="Johannesson H."/>
        </authorList>
    </citation>
    <scope>NUCLEOTIDE SEQUENCE</scope>
    <source>
        <strain evidence="9">PSN309</strain>
    </source>
</reference>
<dbReference type="PRINTS" id="PR00465">
    <property type="entry name" value="EP450IV"/>
</dbReference>
<evidence type="ECO:0000313" key="9">
    <source>
        <dbReference type="EMBL" id="KAK4184059.1"/>
    </source>
</evidence>
<dbReference type="EMBL" id="MU864507">
    <property type="protein sequence ID" value="KAK4184059.1"/>
    <property type="molecule type" value="Genomic_DNA"/>
</dbReference>
<evidence type="ECO:0000256" key="6">
    <source>
        <dbReference type="ARBA" id="ARBA00023033"/>
    </source>
</evidence>
<comment type="cofactor">
    <cofactor evidence="1 7">
        <name>heme</name>
        <dbReference type="ChEBI" id="CHEBI:30413"/>
    </cofactor>
</comment>
<name>A0AAN7AEW4_9PEZI</name>
<evidence type="ECO:0000256" key="3">
    <source>
        <dbReference type="ARBA" id="ARBA00022617"/>
    </source>
</evidence>
<accession>A0AAN7AEW4</accession>
<dbReference type="SUPFAM" id="SSF48264">
    <property type="entry name" value="Cytochrome P450"/>
    <property type="match status" value="1"/>
</dbReference>
<dbReference type="InterPro" id="IPR050121">
    <property type="entry name" value="Cytochrome_P450_monoxygenase"/>
</dbReference>
<dbReference type="Gene3D" id="1.10.630.10">
    <property type="entry name" value="Cytochrome P450"/>
    <property type="match status" value="1"/>
</dbReference>
<feature type="binding site" description="axial binding residue" evidence="7">
    <location>
        <position position="457"/>
    </location>
    <ligand>
        <name>heme</name>
        <dbReference type="ChEBI" id="CHEBI:30413"/>
    </ligand>
    <ligandPart>
        <name>Fe</name>
        <dbReference type="ChEBI" id="CHEBI:18248"/>
    </ligandPart>
</feature>
<dbReference type="PROSITE" id="PS00086">
    <property type="entry name" value="CYTOCHROME_P450"/>
    <property type="match status" value="1"/>
</dbReference>
<dbReference type="GO" id="GO:0004497">
    <property type="term" value="F:monooxygenase activity"/>
    <property type="evidence" value="ECO:0007669"/>
    <property type="project" value="UniProtKB-KW"/>
</dbReference>
<keyword evidence="5 7" id="KW-0408">Iron</keyword>
<keyword evidence="8" id="KW-0560">Oxidoreductase</keyword>
<organism evidence="9 10">
    <name type="scientific">Podospora australis</name>
    <dbReference type="NCBI Taxonomy" id="1536484"/>
    <lineage>
        <taxon>Eukaryota</taxon>
        <taxon>Fungi</taxon>
        <taxon>Dikarya</taxon>
        <taxon>Ascomycota</taxon>
        <taxon>Pezizomycotina</taxon>
        <taxon>Sordariomycetes</taxon>
        <taxon>Sordariomycetidae</taxon>
        <taxon>Sordariales</taxon>
        <taxon>Podosporaceae</taxon>
        <taxon>Podospora</taxon>
    </lineage>
</organism>
<dbReference type="GO" id="GO:0005506">
    <property type="term" value="F:iron ion binding"/>
    <property type="evidence" value="ECO:0007669"/>
    <property type="project" value="InterPro"/>
</dbReference>
<evidence type="ECO:0000256" key="2">
    <source>
        <dbReference type="ARBA" id="ARBA00010617"/>
    </source>
</evidence>
<reference evidence="9" key="1">
    <citation type="journal article" date="2023" name="Mol. Phylogenet. Evol.">
        <title>Genome-scale phylogeny and comparative genomics of the fungal order Sordariales.</title>
        <authorList>
            <person name="Hensen N."/>
            <person name="Bonometti L."/>
            <person name="Westerberg I."/>
            <person name="Brannstrom I.O."/>
            <person name="Guillou S."/>
            <person name="Cros-Aarteil S."/>
            <person name="Calhoun S."/>
            <person name="Haridas S."/>
            <person name="Kuo A."/>
            <person name="Mondo S."/>
            <person name="Pangilinan J."/>
            <person name="Riley R."/>
            <person name="LaButti K."/>
            <person name="Andreopoulos B."/>
            <person name="Lipzen A."/>
            <person name="Chen C."/>
            <person name="Yan M."/>
            <person name="Daum C."/>
            <person name="Ng V."/>
            <person name="Clum A."/>
            <person name="Steindorff A."/>
            <person name="Ohm R.A."/>
            <person name="Martin F."/>
            <person name="Silar P."/>
            <person name="Natvig D.O."/>
            <person name="Lalanne C."/>
            <person name="Gautier V."/>
            <person name="Ament-Velasquez S.L."/>
            <person name="Kruys A."/>
            <person name="Hutchinson M.I."/>
            <person name="Powell A.J."/>
            <person name="Barry K."/>
            <person name="Miller A.N."/>
            <person name="Grigoriev I.V."/>
            <person name="Debuchy R."/>
            <person name="Gladieux P."/>
            <person name="Hiltunen Thoren M."/>
            <person name="Johannesson H."/>
        </authorList>
    </citation>
    <scope>NUCLEOTIDE SEQUENCE</scope>
    <source>
        <strain evidence="9">PSN309</strain>
    </source>
</reference>
<dbReference type="InterPro" id="IPR002403">
    <property type="entry name" value="Cyt_P450_E_grp-IV"/>
</dbReference>
<dbReference type="InterPro" id="IPR001128">
    <property type="entry name" value="Cyt_P450"/>
</dbReference>
<dbReference type="PANTHER" id="PTHR24305:SF210">
    <property type="entry name" value="CYTOCHROME P450 MONOOXYGENASE ASQL-RELATED"/>
    <property type="match status" value="1"/>
</dbReference>
<dbReference type="PANTHER" id="PTHR24305">
    <property type="entry name" value="CYTOCHROME P450"/>
    <property type="match status" value="1"/>
</dbReference>
<dbReference type="GO" id="GO:0016705">
    <property type="term" value="F:oxidoreductase activity, acting on paired donors, with incorporation or reduction of molecular oxygen"/>
    <property type="evidence" value="ECO:0007669"/>
    <property type="project" value="InterPro"/>
</dbReference>
<keyword evidence="10" id="KW-1185">Reference proteome</keyword>
<comment type="caution">
    <text evidence="9">The sequence shown here is derived from an EMBL/GenBank/DDBJ whole genome shotgun (WGS) entry which is preliminary data.</text>
</comment>
<dbReference type="Pfam" id="PF00067">
    <property type="entry name" value="p450"/>
    <property type="match status" value="1"/>
</dbReference>
<evidence type="ECO:0000256" key="5">
    <source>
        <dbReference type="ARBA" id="ARBA00023004"/>
    </source>
</evidence>
<gene>
    <name evidence="9" type="ORF">QBC35DRAFT_506693</name>
</gene>
<sequence length="515" mass="59051">MALPELVFTSLGPLHVRTLATLVCGAASAYAVTRFIYLKYFHPLSRFPGPALAAVSNTWYAYHWLSGRYPWAIENALRTYGDVVRIAPNELVFTTPQAFKDIYGSHHKNLETFVKTEFNTRGKDLGGILWEEDPIKHREVAKKLAPAFTSRSARDMEPLIHRYMDYFIGMMKELGDSAEGVDLVDWTNWLGMDLSTDLSFSEKMNEMRDGKNSLTLNVVLAFNKFATVMQVFQKFPLLSPFQYLFVPFPSLLALLSMDRRIRANIERRIQRGSGGNIEHTDFFEFLHPAGSPTPRANGDFAHLGAVAMQLTFAEFGPMSDWWYATIYYLLEEPDYYKVLVQEIRGAFSSYADIEPRALKSLPYLHACLEESLRLFPSNNTGLPRYSPGANVDGHFIPKGTTVQSSVFALARNPRYFHEPLLYRPQRWLPMDHPLHESKYDRDDLHGLPSFSLGPRACMGREIAWLQGNLLMAKILWTFDVAKANRNEHVDVDKELRHFGFFVKPKLRVRFLPVRF</sequence>
<dbReference type="AlphaFoldDB" id="A0AAN7AEW4"/>
<comment type="similarity">
    <text evidence="2 8">Belongs to the cytochrome P450 family.</text>
</comment>
<protein>
    <submittedName>
        <fullName evidence="9">Cytochrome P450 monooxygenase</fullName>
    </submittedName>
</protein>
<dbReference type="InterPro" id="IPR036396">
    <property type="entry name" value="Cyt_P450_sf"/>
</dbReference>
<evidence type="ECO:0000256" key="1">
    <source>
        <dbReference type="ARBA" id="ARBA00001971"/>
    </source>
</evidence>
<dbReference type="Proteomes" id="UP001302126">
    <property type="component" value="Unassembled WGS sequence"/>
</dbReference>
<evidence type="ECO:0000313" key="10">
    <source>
        <dbReference type="Proteomes" id="UP001302126"/>
    </source>
</evidence>
<keyword evidence="6 8" id="KW-0503">Monooxygenase</keyword>
<proteinExistence type="inferred from homology"/>
<keyword evidence="4 7" id="KW-0479">Metal-binding</keyword>
<evidence type="ECO:0000256" key="4">
    <source>
        <dbReference type="ARBA" id="ARBA00022723"/>
    </source>
</evidence>